<dbReference type="SMART" id="SM00271">
    <property type="entry name" value="DnaJ"/>
    <property type="match status" value="1"/>
</dbReference>
<dbReference type="InterPro" id="IPR051948">
    <property type="entry name" value="Hsp70_co-chaperone_J-domain"/>
</dbReference>
<dbReference type="CDD" id="cd06257">
    <property type="entry name" value="DnaJ"/>
    <property type="match status" value="1"/>
</dbReference>
<dbReference type="SUPFAM" id="SSF46565">
    <property type="entry name" value="Chaperone J-domain"/>
    <property type="match status" value="1"/>
</dbReference>
<dbReference type="GO" id="GO:0051087">
    <property type="term" value="F:protein-folding chaperone binding"/>
    <property type="evidence" value="ECO:0007669"/>
    <property type="project" value="TreeGrafter"/>
</dbReference>
<dbReference type="AlphaFoldDB" id="X1NKH9"/>
<dbReference type="GO" id="GO:0051787">
    <property type="term" value="F:misfolded protein binding"/>
    <property type="evidence" value="ECO:0007669"/>
    <property type="project" value="TreeGrafter"/>
</dbReference>
<dbReference type="InterPro" id="IPR001623">
    <property type="entry name" value="DnaJ_domain"/>
</dbReference>
<dbReference type="PRINTS" id="PR00625">
    <property type="entry name" value="JDOMAIN"/>
</dbReference>
<evidence type="ECO:0000313" key="3">
    <source>
        <dbReference type="EMBL" id="GAI44487.1"/>
    </source>
</evidence>
<feature type="non-terminal residue" evidence="3">
    <location>
        <position position="138"/>
    </location>
</feature>
<evidence type="ECO:0000256" key="1">
    <source>
        <dbReference type="ARBA" id="ARBA00023186"/>
    </source>
</evidence>
<dbReference type="PROSITE" id="PS50076">
    <property type="entry name" value="DNAJ_2"/>
    <property type="match status" value="1"/>
</dbReference>
<keyword evidence="1" id="KW-0143">Chaperone</keyword>
<dbReference type="GO" id="GO:0005783">
    <property type="term" value="C:endoplasmic reticulum"/>
    <property type="evidence" value="ECO:0007669"/>
    <property type="project" value="TreeGrafter"/>
</dbReference>
<dbReference type="Gene3D" id="1.10.287.110">
    <property type="entry name" value="DnaJ domain"/>
    <property type="match status" value="1"/>
</dbReference>
<protein>
    <recommendedName>
        <fullName evidence="2">J domain-containing protein</fullName>
    </recommendedName>
</protein>
<dbReference type="InterPro" id="IPR036869">
    <property type="entry name" value="J_dom_sf"/>
</dbReference>
<feature type="domain" description="J" evidence="2">
    <location>
        <begin position="3"/>
        <end position="69"/>
    </location>
</feature>
<accession>X1NKH9</accession>
<gene>
    <name evidence="3" type="ORF">S06H3_39439</name>
</gene>
<dbReference type="GO" id="GO:0036503">
    <property type="term" value="P:ERAD pathway"/>
    <property type="evidence" value="ECO:0007669"/>
    <property type="project" value="TreeGrafter"/>
</dbReference>
<reference evidence="3" key="1">
    <citation type="journal article" date="2014" name="Front. Microbiol.">
        <title>High frequency of phylogenetically diverse reductive dehalogenase-homologous genes in deep subseafloor sedimentary metagenomes.</title>
        <authorList>
            <person name="Kawai M."/>
            <person name="Futagami T."/>
            <person name="Toyoda A."/>
            <person name="Takaki Y."/>
            <person name="Nishi S."/>
            <person name="Hori S."/>
            <person name="Arai W."/>
            <person name="Tsubouchi T."/>
            <person name="Morono Y."/>
            <person name="Uchiyama I."/>
            <person name="Ito T."/>
            <person name="Fujiyama A."/>
            <person name="Inagaki F."/>
            <person name="Takami H."/>
        </authorList>
    </citation>
    <scope>NUCLEOTIDE SEQUENCE</scope>
    <source>
        <strain evidence="3">Expedition CK06-06</strain>
    </source>
</reference>
<comment type="caution">
    <text evidence="3">The sequence shown here is derived from an EMBL/GenBank/DDBJ whole genome shotgun (WGS) entry which is preliminary data.</text>
</comment>
<dbReference type="Pfam" id="PF00226">
    <property type="entry name" value="DnaJ"/>
    <property type="match status" value="1"/>
</dbReference>
<dbReference type="PANTHER" id="PTHR44360">
    <property type="entry name" value="DNAJ HOMOLOG SUBFAMILY B MEMBER 9"/>
    <property type="match status" value="1"/>
</dbReference>
<organism evidence="3">
    <name type="scientific">marine sediment metagenome</name>
    <dbReference type="NCBI Taxonomy" id="412755"/>
    <lineage>
        <taxon>unclassified sequences</taxon>
        <taxon>metagenomes</taxon>
        <taxon>ecological metagenomes</taxon>
    </lineage>
</organism>
<evidence type="ECO:0000259" key="2">
    <source>
        <dbReference type="PROSITE" id="PS50076"/>
    </source>
</evidence>
<dbReference type="PANTHER" id="PTHR44360:SF1">
    <property type="entry name" value="DNAJ HOMOLOG SUBFAMILY B MEMBER 9"/>
    <property type="match status" value="1"/>
</dbReference>
<dbReference type="EMBL" id="BARV01024126">
    <property type="protein sequence ID" value="GAI44487.1"/>
    <property type="molecule type" value="Genomic_DNA"/>
</dbReference>
<sequence length="138" mass="16272">MKDYYQILRVLDSASQEEIKRAFRKLAFKYHPDTNPGNEKQAEEKFKEINEAYGVLGDKDKRQQYDFVRRSPFAGIGYDTQHKGFQYSQQNIFRGIFSNQATLDELSRMFTQAGLRFDQDFLNRVFFKGSGFTSQFFT</sequence>
<name>X1NKH9_9ZZZZ</name>
<proteinExistence type="predicted"/>